<reference evidence="1" key="1">
    <citation type="submission" date="2023-07" db="EMBL/GenBank/DDBJ databases">
        <title>Sequencing the genomes of 1000 actinobacteria strains.</title>
        <authorList>
            <person name="Klenk H.-P."/>
        </authorList>
    </citation>
    <scope>NUCLEOTIDE SEQUENCE</scope>
    <source>
        <strain evidence="1">DSM 44707</strain>
    </source>
</reference>
<accession>A0AAE3YPX6</accession>
<name>A0AAE3YPX6_9ACTN</name>
<gene>
    <name evidence="1" type="ORF">J2S41_004462</name>
</gene>
<dbReference type="Proteomes" id="UP001183643">
    <property type="component" value="Unassembled WGS sequence"/>
</dbReference>
<protein>
    <recommendedName>
        <fullName evidence="3">IrrE N-terminal-like domain-containing protein</fullName>
    </recommendedName>
</protein>
<dbReference type="AlphaFoldDB" id="A0AAE3YPX6"/>
<keyword evidence="2" id="KW-1185">Reference proteome</keyword>
<dbReference type="EMBL" id="JAVDYB010000001">
    <property type="protein sequence ID" value="MDR7277684.1"/>
    <property type="molecule type" value="Genomic_DNA"/>
</dbReference>
<proteinExistence type="predicted"/>
<dbReference type="RefSeq" id="WP_310370125.1">
    <property type="nucleotide sequence ID" value="NZ_JAVDYB010000001.1"/>
</dbReference>
<evidence type="ECO:0000313" key="1">
    <source>
        <dbReference type="EMBL" id="MDR7277684.1"/>
    </source>
</evidence>
<organism evidence="1 2">
    <name type="scientific">Catenuloplanes atrovinosus</name>
    <dbReference type="NCBI Taxonomy" id="137266"/>
    <lineage>
        <taxon>Bacteria</taxon>
        <taxon>Bacillati</taxon>
        <taxon>Actinomycetota</taxon>
        <taxon>Actinomycetes</taxon>
        <taxon>Micromonosporales</taxon>
        <taxon>Micromonosporaceae</taxon>
        <taxon>Catenuloplanes</taxon>
    </lineage>
</organism>
<evidence type="ECO:0008006" key="3">
    <source>
        <dbReference type="Google" id="ProtNLM"/>
    </source>
</evidence>
<evidence type="ECO:0000313" key="2">
    <source>
        <dbReference type="Proteomes" id="UP001183643"/>
    </source>
</evidence>
<comment type="caution">
    <text evidence="1">The sequence shown here is derived from an EMBL/GenBank/DDBJ whole genome shotgun (WGS) entry which is preliminary data.</text>
</comment>
<sequence>MFGKNVARQFERELIRLGVRLPVPLTSAALCEAVGEARGRPIRLMTARLPPGVARCGLLISISKADEPEDVIVYDATAPAVVRDHIIFHELAHLILGHEGDVITLQGAVEMFTELDPALIKSVLGRSPKTYNISDERDAEDIATMLGTRATLGSHETLNDTPDDHVAYRFSGVLADDRKWYA</sequence>